<evidence type="ECO:0000256" key="1">
    <source>
        <dbReference type="SAM" id="MobiDB-lite"/>
    </source>
</evidence>
<name>A0A9D0YRA9_AQUAO</name>
<dbReference type="Gene3D" id="3.10.350.10">
    <property type="entry name" value="LysM domain"/>
    <property type="match status" value="1"/>
</dbReference>
<evidence type="ECO:0000313" key="3">
    <source>
        <dbReference type="EMBL" id="HIP98765.1"/>
    </source>
</evidence>
<dbReference type="CDD" id="cd00118">
    <property type="entry name" value="LysM"/>
    <property type="match status" value="1"/>
</dbReference>
<dbReference type="SMART" id="SM00257">
    <property type="entry name" value="LysM"/>
    <property type="match status" value="1"/>
</dbReference>
<sequence>MRFLLLLLSLLMWLIGGLYSVYINKLKLEQYKLLRKLRELKKENNFLYWKIYSILNFDRALELAKQKGFKEVKPYRVANFYPTLKDKPLVDFYFVWFNDTLSGISKKLGVSKKELIKYNPSLRWGYLIPGMRIKYPVSFPFAVEQKNDGKQNHSPRNYLVPGKSQTRDGRGNASDKLQKEPFNSIPNEVEGKNSPVKGFSPSVEKKQN</sequence>
<comment type="caution">
    <text evidence="3">The sequence shown here is derived from an EMBL/GenBank/DDBJ whole genome shotgun (WGS) entry which is preliminary data.</text>
</comment>
<dbReference type="Pfam" id="PF01476">
    <property type="entry name" value="LysM"/>
    <property type="match status" value="1"/>
</dbReference>
<dbReference type="EMBL" id="DQVE01000055">
    <property type="protein sequence ID" value="HIP98765.1"/>
    <property type="molecule type" value="Genomic_DNA"/>
</dbReference>
<reference evidence="3" key="1">
    <citation type="journal article" date="2020" name="ISME J.">
        <title>Gammaproteobacteria mediating utilization of methyl-, sulfur- and petroleum organic compounds in deep ocean hydrothermal plumes.</title>
        <authorList>
            <person name="Zhou Z."/>
            <person name="Liu Y."/>
            <person name="Pan J."/>
            <person name="Cron B.R."/>
            <person name="Toner B.M."/>
            <person name="Anantharaman K."/>
            <person name="Breier J.A."/>
            <person name="Dick G.J."/>
            <person name="Li M."/>
        </authorList>
    </citation>
    <scope>NUCLEOTIDE SEQUENCE</scope>
    <source>
        <strain evidence="3">SZUA-1501</strain>
    </source>
</reference>
<proteinExistence type="predicted"/>
<evidence type="ECO:0000313" key="4">
    <source>
        <dbReference type="Proteomes" id="UP000606463"/>
    </source>
</evidence>
<evidence type="ECO:0000259" key="2">
    <source>
        <dbReference type="SMART" id="SM00257"/>
    </source>
</evidence>
<feature type="domain" description="LysM" evidence="2">
    <location>
        <begin position="92"/>
        <end position="136"/>
    </location>
</feature>
<protein>
    <submittedName>
        <fullName evidence="3">LysM domain-containing protein</fullName>
    </submittedName>
</protein>
<gene>
    <name evidence="3" type="ORF">EYH37_05345</name>
</gene>
<dbReference type="AlphaFoldDB" id="A0A9D0YRA9"/>
<feature type="region of interest" description="Disordered" evidence="1">
    <location>
        <begin position="146"/>
        <end position="208"/>
    </location>
</feature>
<organism evidence="3 4">
    <name type="scientific">Aquifex aeolicus</name>
    <dbReference type="NCBI Taxonomy" id="63363"/>
    <lineage>
        <taxon>Bacteria</taxon>
        <taxon>Pseudomonadati</taxon>
        <taxon>Aquificota</taxon>
        <taxon>Aquificia</taxon>
        <taxon>Aquificales</taxon>
        <taxon>Aquificaceae</taxon>
        <taxon>Aquifex</taxon>
    </lineage>
</organism>
<dbReference type="InterPro" id="IPR018392">
    <property type="entry name" value="LysM"/>
</dbReference>
<dbReference type="Proteomes" id="UP000606463">
    <property type="component" value="Unassembled WGS sequence"/>
</dbReference>
<dbReference type="InterPro" id="IPR036779">
    <property type="entry name" value="LysM_dom_sf"/>
</dbReference>
<accession>A0A9D0YRA9</accession>
<dbReference type="SUPFAM" id="SSF54106">
    <property type="entry name" value="LysM domain"/>
    <property type="match status" value="1"/>
</dbReference>